<dbReference type="Gene3D" id="2.60.120.200">
    <property type="match status" value="1"/>
</dbReference>
<keyword evidence="3" id="KW-0677">Repeat</keyword>
<dbReference type="Proteomes" id="UP000827284">
    <property type="component" value="Unassembled WGS sequence"/>
</dbReference>
<feature type="compositionally biased region" description="Polar residues" evidence="8">
    <location>
        <begin position="1853"/>
        <end position="1874"/>
    </location>
</feature>
<feature type="region of interest" description="Disordered" evidence="8">
    <location>
        <begin position="2400"/>
        <end position="2468"/>
    </location>
</feature>
<dbReference type="Pfam" id="PF13385">
    <property type="entry name" value="Laminin_G_3"/>
    <property type="match status" value="1"/>
</dbReference>
<feature type="domain" description="FYVE-type" evidence="9">
    <location>
        <begin position="3398"/>
        <end position="3444"/>
    </location>
</feature>
<dbReference type="InterPro" id="IPR013083">
    <property type="entry name" value="Znf_RING/FYVE/PHD"/>
</dbReference>
<dbReference type="InterPro" id="IPR001680">
    <property type="entry name" value="WD40_rpt"/>
</dbReference>
<dbReference type="CDD" id="cd00065">
    <property type="entry name" value="FYVE_like_SF"/>
    <property type="match status" value="1"/>
</dbReference>
<dbReference type="Pfam" id="PF01363">
    <property type="entry name" value="FYVE"/>
    <property type="match status" value="1"/>
</dbReference>
<dbReference type="PROSITE" id="PS50197">
    <property type="entry name" value="BEACH"/>
    <property type="match status" value="1"/>
</dbReference>
<reference evidence="12" key="1">
    <citation type="submission" date="2021-11" db="EMBL/GenBank/DDBJ databases">
        <authorList>
            <person name="Herlambang A."/>
            <person name="Guo Y."/>
            <person name="Takashima Y."/>
            <person name="Nishizawa T."/>
        </authorList>
    </citation>
    <scope>NUCLEOTIDE SEQUENCE</scope>
    <source>
        <strain evidence="12">E1425</strain>
    </source>
</reference>
<evidence type="ECO:0000256" key="1">
    <source>
        <dbReference type="ARBA" id="ARBA00022574"/>
    </source>
</evidence>
<evidence type="ECO:0000256" key="3">
    <source>
        <dbReference type="ARBA" id="ARBA00022737"/>
    </source>
</evidence>
<reference evidence="12" key="2">
    <citation type="journal article" date="2022" name="Microbiol. Resour. Announc.">
        <title>Whole-Genome Sequence of Entomortierella parvispora E1425, a Mucoromycotan Fungus Associated with Burkholderiaceae-Related Endosymbiotic Bacteria.</title>
        <authorList>
            <person name="Herlambang A."/>
            <person name="Guo Y."/>
            <person name="Takashima Y."/>
            <person name="Narisawa K."/>
            <person name="Ohta H."/>
            <person name="Nishizawa T."/>
        </authorList>
    </citation>
    <scope>NUCLEOTIDE SEQUENCE</scope>
    <source>
        <strain evidence="12">E1425</strain>
    </source>
</reference>
<dbReference type="InterPro" id="IPR056252">
    <property type="entry name" value="Alfy-like_Arm-like"/>
</dbReference>
<evidence type="ECO:0000259" key="9">
    <source>
        <dbReference type="PROSITE" id="PS50178"/>
    </source>
</evidence>
<keyword evidence="1 7" id="KW-0853">WD repeat</keyword>
<dbReference type="OrthoDB" id="26681at2759"/>
<evidence type="ECO:0000256" key="5">
    <source>
        <dbReference type="ARBA" id="ARBA00022833"/>
    </source>
</evidence>
<protein>
    <submittedName>
        <fullName evidence="12">WD repeat and FYVE domain-containing protein 3</fullName>
    </submittedName>
</protein>
<feature type="compositionally biased region" description="Acidic residues" evidence="8">
    <location>
        <begin position="2418"/>
        <end position="2442"/>
    </location>
</feature>
<evidence type="ECO:0000259" key="11">
    <source>
        <dbReference type="PROSITE" id="PS51783"/>
    </source>
</evidence>
<gene>
    <name evidence="12" type="ORF">EMPS_01651</name>
</gene>
<dbReference type="Pfam" id="PF00400">
    <property type="entry name" value="WD40"/>
    <property type="match status" value="2"/>
</dbReference>
<dbReference type="PROSITE" id="PS50294">
    <property type="entry name" value="WD_REPEATS_REGION"/>
    <property type="match status" value="1"/>
</dbReference>
<dbReference type="FunFam" id="1.10.1540.10:FF:000002">
    <property type="entry name" value="WD repeat and FYVE domain containing 3"/>
    <property type="match status" value="1"/>
</dbReference>
<evidence type="ECO:0000259" key="10">
    <source>
        <dbReference type="PROSITE" id="PS50197"/>
    </source>
</evidence>
<name>A0A9P3H3F3_9FUNG</name>
<proteinExistence type="predicted"/>
<dbReference type="SUPFAM" id="SSF81837">
    <property type="entry name" value="BEACH domain"/>
    <property type="match status" value="1"/>
</dbReference>
<dbReference type="InterPro" id="IPR031570">
    <property type="entry name" value="NBEA/BDCP_DUF4704"/>
</dbReference>
<dbReference type="InterPro" id="IPR000306">
    <property type="entry name" value="Znf_FYVE"/>
</dbReference>
<dbReference type="CDD" id="cd01201">
    <property type="entry name" value="PH_BEACH"/>
    <property type="match status" value="1"/>
</dbReference>
<dbReference type="PROSITE" id="PS50178">
    <property type="entry name" value="ZF_FYVE"/>
    <property type="match status" value="1"/>
</dbReference>
<organism evidence="12 13">
    <name type="scientific">Entomortierella parvispora</name>
    <dbReference type="NCBI Taxonomy" id="205924"/>
    <lineage>
        <taxon>Eukaryota</taxon>
        <taxon>Fungi</taxon>
        <taxon>Fungi incertae sedis</taxon>
        <taxon>Mucoromycota</taxon>
        <taxon>Mortierellomycotina</taxon>
        <taxon>Mortierellomycetes</taxon>
        <taxon>Mortierellales</taxon>
        <taxon>Mortierellaceae</taxon>
        <taxon>Entomortierella</taxon>
    </lineage>
</organism>
<dbReference type="InterPro" id="IPR017455">
    <property type="entry name" value="Znf_FYVE-rel"/>
</dbReference>
<sequence>MWKTLVGKFQPLPASSYLDSQSERDLENSWDERDSTGVAGAVPENATSHAQLAQLRAAFFACMEADQEQQRNQQLQIALQLFASIFGRQVSGQQVSESIHDTKAFTAMASAQIVNAIDSVEKLSLPRKKASLEYMKVLRRSETFNALKTIDILSKAPDNLLTILAQQKVHSGLLKVFLNFVEFPSQEFEDPQEQSVASILVISTLTNALKKLLWRKPVISVLIGSDEFYEMFEALVIQRSNTLGGDPAELYIWKARVMDVLDFVVETTETDVMPYLHSKQCAKLLSDALGEYLVDGSIDSVHREEGILILRIIVKLIKKSSLMSSVLLDDFKANKIYETLAMLLVSPPFDEDMLTFKYTIISLIEELVFIDKEALPTPEEGTPYQHHDFTLPVVGPEHAGAVVRNMEACQVLVTALLYPNISAMTLLPPGNKEQDAPPNQFSLTVFATLLSIIRDHPMNYFLLERLNILSYAIERLDTYHPDLQASVMELFTFVLKDLNYVPFRDLVILSIHFQGTSSPRTTALVCDTVASLLQTSPGFKDVLREVGLIDMFCNMLEELSIVLRETFGSPSFNNRLSVIDFGKAFTSGVSKPRKYGIEVVHHFNSIMGCLVELLRGSRSNIALFQSTFRGDLFSLLHYNETRDGILRVVIVLVVESYRFFLEDKEPSAVRSPASSGAGSQGPKLMSAPYQLTQLCEILQSLNRYDFKMKMAILNALSEVFLECAELKDVFREGGGYVSIVSLLIRLEDAYVMIEQFDKLETPKRKQRRDPKTDERIPTKADMMELFTKVFSVLSESMRDHPGNSNYFEEHIGFGSLADALQLTGVFGPSGDTASMLGILFAFAIQNESVLHIFDNPDEVEQTPEMVAKWLNSPKICVQNPHVVLGIWKISMDLKDQESLAFCAMMSLFALSCANRRNQVLMGQTGLLDELLKVLFDNPAQAIENGGTDDDGGAKRDIMSRLSKRLIEMGMSSVGFRYLMEKFSATKEISFGECSGLLDMLLHGVTHSRWPSFVQFDGYSRLDLRSLGSHNFPPTSGYTFLAWLCIESFDDELAIQILEISDEDQRCFLSVQIEPETHKLVVSVSHHHSVSFNFAFEIGRWYHLALVHSKPKLTIPGGSLSVYIDGILGDKIKCGYLSSPSGEVKGYLGRHQKPKMTTKKEGSTLSWNLGPCYLVDEPLDVQIMDVLYNLSPRYHGNFQDSLGKFQTYETSTALNINLEAARRRSSPNSRNHEEQIALMNAIRGTIGNSIPEDKLVFAFSGGNLLDSADTRTVGALAGINQKDQFCRILFNSAIPRIHRGINPLSAIGILVGNPLVAAPRGLDDSIWKVGGCVVALRIVESAKDTATLEKAVLLLDQLIRCSWRNSEDMERIFGYEILGYILKQKKALFSIEMMNTLLSVVGMDLEYPDDSVITNSFAFRHLMLDLDIWRKTDIDIQLLHLEQFKIFLQHSHKSSLNVKRLSTMHVVKKMLAPLRTGNYPIIQLPHYVDAMKTVVFNHFSTETVRNLATFLVSTIKQSNSNRSLSVSSQRHPDLKAEDLDGSRASLNVDIVFDPKEMTIPPTLKHAVMGNAIMEMLEQILCERGNVDYVHKFATTITNKWTLLFIENAGNPYGAVLAMRILARLLYTQGPAYVTKFRASYGFLVLQSYIPQFWNVVPMIHVVISILLGVDVCEVPLRAPMDNETLHLLYGDSIEAFGRLSCPDILPTLMTILRNGVAAAVTPSGAHSKMSGTDQDRTTKVVETYQTLIDFFTEMQSSSRIFKEIFVRPEFIDELAAILFPFICHSTKAMAVELELDYIASEPTTRHSEQASTVSTVPEAESEATAKPSSHRSSGHSSVSSFIASEAKTVDSDSIGESGSTPLTSARSESPPNASASRPKPAPTASASSGLSLTAAQTSSLNVSQIFSEGTFRRTPSNANMGRVRDVDLKIVQEPIALSILKLFVVICIDSVLDSAPRSMTAIELLLQSCPPAYKDHQIYFQSFLLGHVIIGLEQNIQAQPEVLADSRVMANVVQFCELIVDLTCQNWFVGSYLIQFDLIANVLEIISHDSTSTGPLPATSSSASDVVKTQMTSLLYRLVCFTLGQCQIGHEIQTSKLEALLDKCIYFQKILLSSSPGDVEFMKCLILHLFGFLPDADAKTRATMMILIKLVFLMRPVEASGLLKLKPTSPSDDEDSADEGYSALVEGNYPEFVKWRAAHSAQLDSIFSEFRKSWDAMMAIETRVGEDSQRQQYNRRTQKLKRLFRRQHVERNILQTYKLKTLGWTRSIQDMEEVRYAKSLQDLDDHVRFVKNEWKNLVRDVCRKGAIWEDKTAAASRAPTRWRLDFTEARSRMRRKLRVDERKTEEPYLPKQGGSTSSMDSKISSLSIPKTVKSSPLTGQAPLKGRIDKLKEADVASVASVDKNQDAKSDKDSIGDNTGDNEGDNAAEDNAAEDNASDSETAQEPEANGAEGDIPATADVDQDKDSEPAFEEAANRKILRLLEAGDVVYEVYNMSRVTGLDAVEGLLLLCKHNMYLIDNYFQKLDGEVVDISEVADAERDQYLQLLASNAPSTPPSTDSTEVRHQCRKWRFEDIKEVHRRRYLLRNVALELFFVDGRNYLINLNLQQRDMVYNQLASRVGSLATNSLQMGDRSAMIEPNSSGSQAQSSLGSKLANIFAPASIADISAKWERHEISNFQYLMHLNTMAGRTYNDLTQYPVFPWILADYTSAELDLTNPKTFRDLARPMGAQTPDREKDFNDRYHTWDGGDDRTPPFHYGTHYSSAMIVCSYLIRLEPFTQEYLKLQGGQFDHADRLFHSIGKSWISASQKTMSDVRELIPEFYYLPEFLMNTNGFNFGTLQTTGEQIDHVSLPPWAKDDPKIFIEKHREALECDYVSAHLHEWIDLIFGYKQQGPESVRAVNVFHHMSYEGAIDLDTIDDHIQKSATIGIIHNFGQTPRQLFKKPHGPRLPPNKDPMSPNYYNLGNHAEYLTQSVIPVKDIGLPVGEIIYQGDKPFIGHSQRTYEPYACSKYVEWGFSDNSVRLYQTETNKVLGIFENLHLEAITCVKWADDRTIVTTSRDTVVCIWRIVQSRSYELKLMKCLRGHRETVNTVAISVAYSIIVSGSEDKSCIVWDLNRLEYVRQLGKHEDGVRVVAINDATGDIATCSGPVLRLWTVNGDLILQKYTTQIGDPILDCVFYAGRTGEWVPREIVFTSHRRGTIKVWEKAVIDAEYQRHSHQSLAGGSNGVSGSMSSLQLSLDNMLLSTSSSFPAGFATIAEEDSGANKEPEESMSPVDVGSPTSFRPGHMPDSSVSTTTAGTVASGSGEDSFGSRTRQSSQVTHVAKQRVAKWALRLRQTYTFEDRLRMDAGTAPNIVSLYVSSTRRALYSGDSLGRVYIWVLPDGSGCTHWMQPGRDTVCVNCQSRFPLLERRFHCRTCGGVFCGTCTFVPISGFAEKQARFCFKCSGGKLKELMG</sequence>
<feature type="compositionally biased region" description="Polar residues" evidence="8">
    <location>
        <begin position="3310"/>
        <end position="3320"/>
    </location>
</feature>
<keyword evidence="13" id="KW-1185">Reference proteome</keyword>
<evidence type="ECO:0000256" key="4">
    <source>
        <dbReference type="ARBA" id="ARBA00022771"/>
    </source>
</evidence>
<evidence type="ECO:0000256" key="6">
    <source>
        <dbReference type="PROSITE-ProRule" id="PRU00091"/>
    </source>
</evidence>
<dbReference type="SMART" id="SM01026">
    <property type="entry name" value="Beach"/>
    <property type="match status" value="1"/>
</dbReference>
<feature type="compositionally biased region" description="Low complexity" evidence="8">
    <location>
        <begin position="2354"/>
        <end position="2366"/>
    </location>
</feature>
<dbReference type="InterPro" id="IPR013320">
    <property type="entry name" value="ConA-like_dom_sf"/>
</dbReference>
<dbReference type="Pfam" id="PF15787">
    <property type="entry name" value="DUF4704"/>
    <property type="match status" value="1"/>
</dbReference>
<keyword evidence="5" id="KW-0862">Zinc</keyword>
<dbReference type="EMBL" id="BQFW01000002">
    <property type="protein sequence ID" value="GJJ69305.1"/>
    <property type="molecule type" value="Genomic_DNA"/>
</dbReference>
<dbReference type="Gene3D" id="2.130.10.10">
    <property type="entry name" value="YVTN repeat-like/Quinoprotein amine dehydrogenase"/>
    <property type="match status" value="1"/>
</dbReference>
<dbReference type="Pfam" id="PF23295">
    <property type="entry name" value="Arm_4"/>
    <property type="match status" value="1"/>
</dbReference>
<feature type="region of interest" description="Disordered" evidence="8">
    <location>
        <begin position="1802"/>
        <end position="1889"/>
    </location>
</feature>
<dbReference type="Pfam" id="PF14844">
    <property type="entry name" value="PH_BEACH"/>
    <property type="match status" value="1"/>
</dbReference>
<feature type="region of interest" description="Disordered" evidence="8">
    <location>
        <begin position="3260"/>
        <end position="3320"/>
    </location>
</feature>
<dbReference type="PANTHER" id="PTHR46108:SF4">
    <property type="entry name" value="BLUE CHEESE"/>
    <property type="match status" value="1"/>
</dbReference>
<dbReference type="Gene3D" id="3.30.40.10">
    <property type="entry name" value="Zinc/RING finger domain, C3HC4 (zinc finger)"/>
    <property type="match status" value="1"/>
</dbReference>
<dbReference type="PANTHER" id="PTHR46108">
    <property type="entry name" value="BLUE CHEESE"/>
    <property type="match status" value="1"/>
</dbReference>
<dbReference type="PROSITE" id="PS50082">
    <property type="entry name" value="WD_REPEATS_2"/>
    <property type="match status" value="2"/>
</dbReference>
<feature type="repeat" description="WD" evidence="7">
    <location>
        <begin position="3081"/>
        <end position="3122"/>
    </location>
</feature>
<feature type="compositionally biased region" description="Basic and acidic residues" evidence="8">
    <location>
        <begin position="21"/>
        <end position="35"/>
    </location>
</feature>
<dbReference type="SUPFAM" id="SSF57903">
    <property type="entry name" value="FYVE/PHD zinc finger"/>
    <property type="match status" value="1"/>
</dbReference>
<dbReference type="InterPro" id="IPR036322">
    <property type="entry name" value="WD40_repeat_dom_sf"/>
</dbReference>
<dbReference type="InterPro" id="IPR011011">
    <property type="entry name" value="Znf_FYVE_PHD"/>
</dbReference>
<keyword evidence="4 6" id="KW-0863">Zinc-finger</keyword>
<evidence type="ECO:0000256" key="8">
    <source>
        <dbReference type="SAM" id="MobiDB-lite"/>
    </source>
</evidence>
<dbReference type="SUPFAM" id="SSF49899">
    <property type="entry name" value="Concanavalin A-like lectins/glucanases"/>
    <property type="match status" value="1"/>
</dbReference>
<feature type="compositionally biased region" description="Basic and acidic residues" evidence="8">
    <location>
        <begin position="2337"/>
        <end position="2347"/>
    </location>
</feature>
<feature type="compositionally biased region" description="Low complexity" evidence="8">
    <location>
        <begin position="1833"/>
        <end position="1843"/>
    </location>
</feature>
<dbReference type="CDD" id="cd06071">
    <property type="entry name" value="Beach"/>
    <property type="match status" value="1"/>
</dbReference>
<dbReference type="SUPFAM" id="SSF50729">
    <property type="entry name" value="PH domain-like"/>
    <property type="match status" value="1"/>
</dbReference>
<feature type="compositionally biased region" description="Low complexity" evidence="8">
    <location>
        <begin position="3290"/>
        <end position="3305"/>
    </location>
</feature>
<dbReference type="InterPro" id="IPR019775">
    <property type="entry name" value="WD40_repeat_CS"/>
</dbReference>
<dbReference type="SUPFAM" id="SSF50978">
    <property type="entry name" value="WD40 repeat-like"/>
    <property type="match status" value="1"/>
</dbReference>
<dbReference type="GO" id="GO:0008270">
    <property type="term" value="F:zinc ion binding"/>
    <property type="evidence" value="ECO:0007669"/>
    <property type="project" value="UniProtKB-KW"/>
</dbReference>
<keyword evidence="2" id="KW-0479">Metal-binding</keyword>
<comment type="caution">
    <text evidence="12">The sequence shown here is derived from an EMBL/GenBank/DDBJ whole genome shotgun (WGS) entry which is preliminary data.</text>
</comment>
<dbReference type="Pfam" id="PF02138">
    <property type="entry name" value="Beach"/>
    <property type="match status" value="1"/>
</dbReference>
<dbReference type="InterPro" id="IPR036372">
    <property type="entry name" value="BEACH_dom_sf"/>
</dbReference>
<dbReference type="InterPro" id="IPR011993">
    <property type="entry name" value="PH-like_dom_sf"/>
</dbReference>
<dbReference type="InterPro" id="IPR051944">
    <property type="entry name" value="BEACH_domain_protein"/>
</dbReference>
<dbReference type="SMART" id="SM00064">
    <property type="entry name" value="FYVE"/>
    <property type="match status" value="1"/>
</dbReference>
<evidence type="ECO:0000256" key="7">
    <source>
        <dbReference type="PROSITE-ProRule" id="PRU00221"/>
    </source>
</evidence>
<feature type="compositionally biased region" description="Basic and acidic residues" evidence="8">
    <location>
        <begin position="2402"/>
        <end position="2413"/>
    </location>
</feature>
<dbReference type="InterPro" id="IPR015943">
    <property type="entry name" value="WD40/YVTN_repeat-like_dom_sf"/>
</dbReference>
<dbReference type="PROSITE" id="PS51783">
    <property type="entry name" value="PH_BEACH"/>
    <property type="match status" value="1"/>
</dbReference>
<accession>A0A9P3H3F3</accession>
<dbReference type="Gene3D" id="1.10.1540.10">
    <property type="entry name" value="BEACH domain"/>
    <property type="match status" value="1"/>
</dbReference>
<feature type="domain" description="BEACH-type PH" evidence="11">
    <location>
        <begin position="2482"/>
        <end position="2615"/>
    </location>
</feature>
<dbReference type="Gene3D" id="2.30.29.30">
    <property type="entry name" value="Pleckstrin-homology domain (PH domain)/Phosphotyrosine-binding domain (PTB)"/>
    <property type="match status" value="1"/>
</dbReference>
<evidence type="ECO:0000256" key="2">
    <source>
        <dbReference type="ARBA" id="ARBA00022723"/>
    </source>
</evidence>
<feature type="repeat" description="WD" evidence="7">
    <location>
        <begin position="3035"/>
        <end position="3075"/>
    </location>
</feature>
<dbReference type="PROSITE" id="PS00678">
    <property type="entry name" value="WD_REPEATS_1"/>
    <property type="match status" value="1"/>
</dbReference>
<feature type="domain" description="BEACH" evidence="10">
    <location>
        <begin position="2653"/>
        <end position="2947"/>
    </location>
</feature>
<dbReference type="InterPro" id="IPR000409">
    <property type="entry name" value="BEACH_dom"/>
</dbReference>
<feature type="region of interest" description="Disordered" evidence="8">
    <location>
        <begin position="19"/>
        <end position="40"/>
    </location>
</feature>
<dbReference type="SMART" id="SM00320">
    <property type="entry name" value="WD40"/>
    <property type="match status" value="3"/>
</dbReference>
<dbReference type="InterPro" id="IPR023362">
    <property type="entry name" value="PH-BEACH_dom"/>
</dbReference>
<evidence type="ECO:0000313" key="13">
    <source>
        <dbReference type="Proteomes" id="UP000827284"/>
    </source>
</evidence>
<feature type="region of interest" description="Disordered" evidence="8">
    <location>
        <begin position="2332"/>
        <end position="2381"/>
    </location>
</feature>
<evidence type="ECO:0000313" key="12">
    <source>
        <dbReference type="EMBL" id="GJJ69305.1"/>
    </source>
</evidence>